<organism evidence="2 3">
    <name type="scientific">Pedobacter cryotolerans</name>
    <dbReference type="NCBI Taxonomy" id="2571270"/>
    <lineage>
        <taxon>Bacteria</taxon>
        <taxon>Pseudomonadati</taxon>
        <taxon>Bacteroidota</taxon>
        <taxon>Sphingobacteriia</taxon>
        <taxon>Sphingobacteriales</taxon>
        <taxon>Sphingobacteriaceae</taxon>
        <taxon>Pedobacter</taxon>
    </lineage>
</organism>
<dbReference type="Proteomes" id="UP000310477">
    <property type="component" value="Unassembled WGS sequence"/>
</dbReference>
<sequence>MKKLFIISFLFLISNVLSAQDIKTFKEEFNVAIEHKITDSIAANLINKHYKLLMWFYDGNDDVKTYPLKEIRNEAIYLNNIDNLFADKGPFINMLACLVAASTYDTTKIPNVTKALKNSNYKDLLAAKALIMLRHKDLDPIVKCIIAYNFNEKVQYLTVDFLNSDKNLLEKFACDSLLTNDKSMQYLAAKTMAQIPYKLKNEQLLRNAVIKYDTEMKGWPLAVLAHYKAKKILPLVNSYLENEKLREVCLRALVASEDFEDISYIKELIAKKYFDKDLMNNLLNSDNDFYLKSWLKMLEQNFISDDYYINLTNTKLIGNKKYFGQVKNIILTKTNEQQLYSLMDFFNGMYDADTKAFLSKCLDHPIAAVREKAKIFLSQMPN</sequence>
<keyword evidence="1" id="KW-0732">Signal</keyword>
<gene>
    <name evidence="2" type="ORF">FA045_06960</name>
</gene>
<protein>
    <recommendedName>
        <fullName evidence="4">HEAT repeat domain-containing protein</fullName>
    </recommendedName>
</protein>
<proteinExistence type="predicted"/>
<feature type="chain" id="PRO_5020958137" description="HEAT repeat domain-containing protein" evidence="1">
    <location>
        <begin position="20"/>
        <end position="382"/>
    </location>
</feature>
<keyword evidence="3" id="KW-1185">Reference proteome</keyword>
<evidence type="ECO:0000256" key="1">
    <source>
        <dbReference type="SAM" id="SignalP"/>
    </source>
</evidence>
<reference evidence="2 3" key="1">
    <citation type="submission" date="2019-04" db="EMBL/GenBank/DDBJ databases">
        <title>Pedobacter sp. AR-2-6 sp. nov., isolated from Arctic soil.</title>
        <authorList>
            <person name="Dahal R.H."/>
            <person name="Kim D.-U."/>
        </authorList>
    </citation>
    <scope>NUCLEOTIDE SEQUENCE [LARGE SCALE GENOMIC DNA]</scope>
    <source>
        <strain evidence="2 3">AR-2-6</strain>
    </source>
</reference>
<dbReference type="RefSeq" id="WP_136875874.1">
    <property type="nucleotide sequence ID" value="NZ_SWBO01000003.1"/>
</dbReference>
<evidence type="ECO:0008006" key="4">
    <source>
        <dbReference type="Google" id="ProtNLM"/>
    </source>
</evidence>
<dbReference type="AlphaFoldDB" id="A0A4U1CAM0"/>
<feature type="signal peptide" evidence="1">
    <location>
        <begin position="1"/>
        <end position="19"/>
    </location>
</feature>
<comment type="caution">
    <text evidence="2">The sequence shown here is derived from an EMBL/GenBank/DDBJ whole genome shotgun (WGS) entry which is preliminary data.</text>
</comment>
<evidence type="ECO:0000313" key="3">
    <source>
        <dbReference type="Proteomes" id="UP000310477"/>
    </source>
</evidence>
<dbReference type="OrthoDB" id="9977043at2"/>
<accession>A0A4U1CAM0</accession>
<dbReference type="EMBL" id="SWBO01000003">
    <property type="protein sequence ID" value="TKC01980.1"/>
    <property type="molecule type" value="Genomic_DNA"/>
</dbReference>
<name>A0A4U1CAM0_9SPHI</name>
<evidence type="ECO:0000313" key="2">
    <source>
        <dbReference type="EMBL" id="TKC01980.1"/>
    </source>
</evidence>